<keyword evidence="1" id="KW-0472">Membrane</keyword>
<sequence>MNVLTGIYLIFGLLFSLLFIGFYLFTKAKKILSNSILTVGILMSGFLFTVLIIGMSSQLNEVHALFLLTMVIFFLMMCQLMLLFIVLFKSGERKKKRKKEVEK</sequence>
<gene>
    <name evidence="2" type="ORF">CKN69_02685</name>
</gene>
<name>A0A7Z8CZK4_CARDV</name>
<accession>A0A7Z8CZK4</accession>
<keyword evidence="1" id="KW-0812">Transmembrane</keyword>
<organism evidence="2 3">
    <name type="scientific">Carnobacterium divergens</name>
    <name type="common">Lactobacillus divergens</name>
    <dbReference type="NCBI Taxonomy" id="2748"/>
    <lineage>
        <taxon>Bacteria</taxon>
        <taxon>Bacillati</taxon>
        <taxon>Bacillota</taxon>
        <taxon>Bacilli</taxon>
        <taxon>Lactobacillales</taxon>
        <taxon>Carnobacteriaceae</taxon>
        <taxon>Carnobacterium</taxon>
    </lineage>
</organism>
<evidence type="ECO:0000313" key="2">
    <source>
        <dbReference type="EMBL" id="TFJ28451.1"/>
    </source>
</evidence>
<dbReference type="RefSeq" id="WP_135025664.1">
    <property type="nucleotide sequence ID" value="NZ_CBCPKG010000007.1"/>
</dbReference>
<feature type="transmembrane region" description="Helical" evidence="1">
    <location>
        <begin position="37"/>
        <end position="56"/>
    </location>
</feature>
<evidence type="ECO:0000313" key="3">
    <source>
        <dbReference type="Proteomes" id="UP000297938"/>
    </source>
</evidence>
<reference evidence="2 3" key="1">
    <citation type="journal article" date="2018" name="Int. J. Food Microbiol.">
        <title>Growth of Carnobacterium spp. isolated from chilled vacuum-packaged meat under relevant acidic conditions.</title>
        <authorList>
            <person name="Zhang P."/>
            <person name="Badoni M."/>
            <person name="Ganzle M."/>
            <person name="Yang X."/>
        </authorList>
    </citation>
    <scope>NUCLEOTIDE SEQUENCE [LARGE SCALE GENOMIC DNA]</scope>
    <source>
        <strain evidence="2 3">B2</strain>
    </source>
</reference>
<proteinExistence type="predicted"/>
<keyword evidence="1" id="KW-1133">Transmembrane helix</keyword>
<protein>
    <submittedName>
        <fullName evidence="2">Uncharacterized protein</fullName>
    </submittedName>
</protein>
<evidence type="ECO:0000256" key="1">
    <source>
        <dbReference type="SAM" id="Phobius"/>
    </source>
</evidence>
<dbReference type="AlphaFoldDB" id="A0A7Z8CZK4"/>
<dbReference type="Proteomes" id="UP000297938">
    <property type="component" value="Unassembled WGS sequence"/>
</dbReference>
<feature type="transmembrane region" description="Helical" evidence="1">
    <location>
        <begin position="62"/>
        <end position="88"/>
    </location>
</feature>
<feature type="transmembrane region" description="Helical" evidence="1">
    <location>
        <begin position="6"/>
        <end position="25"/>
    </location>
</feature>
<comment type="caution">
    <text evidence="2">The sequence shown here is derived from an EMBL/GenBank/DDBJ whole genome shotgun (WGS) entry which is preliminary data.</text>
</comment>
<dbReference type="EMBL" id="NRPP01000007">
    <property type="protein sequence ID" value="TFJ28451.1"/>
    <property type="molecule type" value="Genomic_DNA"/>
</dbReference>